<dbReference type="EMBL" id="LR796443">
    <property type="protein sequence ID" value="CAB4145097.1"/>
    <property type="molecule type" value="Genomic_DNA"/>
</dbReference>
<dbReference type="EMBL" id="LR798395">
    <property type="protein sequence ID" value="CAB5228595.1"/>
    <property type="molecule type" value="Genomic_DNA"/>
</dbReference>
<reference evidence="9" key="1">
    <citation type="submission" date="2020-05" db="EMBL/GenBank/DDBJ databases">
        <authorList>
            <person name="Chiriac C."/>
            <person name="Salcher M."/>
            <person name="Ghai R."/>
            <person name="Kavagutti S V."/>
        </authorList>
    </citation>
    <scope>NUCLEOTIDE SEQUENCE</scope>
</reference>
<evidence type="ECO:0000313" key="5">
    <source>
        <dbReference type="EMBL" id="CAB4172320.1"/>
    </source>
</evidence>
<dbReference type="EMBL" id="LR796878">
    <property type="protein sequence ID" value="CAB4172320.1"/>
    <property type="molecule type" value="Genomic_DNA"/>
</dbReference>
<dbReference type="EMBL" id="LR796644">
    <property type="protein sequence ID" value="CAB4156606.1"/>
    <property type="molecule type" value="Genomic_DNA"/>
</dbReference>
<evidence type="ECO:0000313" key="8">
    <source>
        <dbReference type="EMBL" id="CAB4200783.1"/>
    </source>
</evidence>
<proteinExistence type="predicted"/>
<dbReference type="EMBL" id="LR797305">
    <property type="protein sequence ID" value="CAB4200783.1"/>
    <property type="molecule type" value="Genomic_DNA"/>
</dbReference>
<name>A0A6J5SHW7_9CAUD</name>
<dbReference type="EMBL" id="LR798341">
    <property type="protein sequence ID" value="CAB5225239.1"/>
    <property type="molecule type" value="Genomic_DNA"/>
</dbReference>
<dbReference type="EMBL" id="LR796961">
    <property type="protein sequence ID" value="CAB4178283.1"/>
    <property type="molecule type" value="Genomic_DNA"/>
</dbReference>
<dbReference type="EMBL" id="LR797452">
    <property type="protein sequence ID" value="CAB4218003.1"/>
    <property type="molecule type" value="Genomic_DNA"/>
</dbReference>
<evidence type="ECO:0000313" key="2">
    <source>
        <dbReference type="EMBL" id="CAB4156606.1"/>
    </source>
</evidence>
<dbReference type="EMBL" id="LR797177">
    <property type="protein sequence ID" value="CAB4191795.1"/>
    <property type="molecule type" value="Genomic_DNA"/>
</dbReference>
<organism evidence="9">
    <name type="scientific">uncultured Caudovirales phage</name>
    <dbReference type="NCBI Taxonomy" id="2100421"/>
    <lineage>
        <taxon>Viruses</taxon>
        <taxon>Duplodnaviria</taxon>
        <taxon>Heunggongvirae</taxon>
        <taxon>Uroviricota</taxon>
        <taxon>Caudoviricetes</taxon>
        <taxon>Peduoviridae</taxon>
        <taxon>Maltschvirus</taxon>
        <taxon>Maltschvirus maltsch</taxon>
    </lineage>
</organism>
<evidence type="ECO:0000313" key="3">
    <source>
        <dbReference type="EMBL" id="CAB4160400.1"/>
    </source>
</evidence>
<evidence type="ECO:0000313" key="12">
    <source>
        <dbReference type="EMBL" id="CAB5228595.1"/>
    </source>
</evidence>
<gene>
    <name evidence="6" type="ORF">UFOVP1002_50</name>
    <name evidence="7" type="ORF">UFOVP1217_146</name>
    <name evidence="8" type="ORF">UFOVP1343_130</name>
    <name evidence="9" type="ORF">UFOVP1438_179</name>
    <name evidence="12" type="ORF">UFOVP1541_7</name>
    <name evidence="10" type="ORF">UFOVP1592_175</name>
    <name evidence="1" type="ORF">UFOVP465_36</name>
    <name evidence="2" type="ORF">UFOVP666_82</name>
    <name evidence="3" type="ORF">UFOVP727_159</name>
    <name evidence="11" type="ORF">UFOVP741_162</name>
    <name evidence="4" type="ORF">UFOVP819_110</name>
    <name evidence="5" type="ORF">UFOVP926_163</name>
</gene>
<evidence type="ECO:0000313" key="11">
    <source>
        <dbReference type="EMBL" id="CAB5225239.1"/>
    </source>
</evidence>
<evidence type="ECO:0000313" key="1">
    <source>
        <dbReference type="EMBL" id="CAB4145097.1"/>
    </source>
</evidence>
<evidence type="ECO:0000313" key="10">
    <source>
        <dbReference type="EMBL" id="CAB4218003.1"/>
    </source>
</evidence>
<evidence type="ECO:0000313" key="6">
    <source>
        <dbReference type="EMBL" id="CAB4178283.1"/>
    </source>
</evidence>
<sequence length="101" mass="11304">MSENIEPNLNRVPLLEKHDPELWEIQGIDIIANNYYTDKTTGAQAVVAVWTEIEKETLDAVAEKLGFPEPIGVIHAISTFAKNIGISGMLQKTRDNSTPWR</sequence>
<dbReference type="EMBL" id="LR796698">
    <property type="protein sequence ID" value="CAB4160400.1"/>
    <property type="molecule type" value="Genomic_DNA"/>
</dbReference>
<evidence type="ECO:0000313" key="9">
    <source>
        <dbReference type="EMBL" id="CAB4213225.1"/>
    </source>
</evidence>
<dbReference type="EMBL" id="LR797395">
    <property type="protein sequence ID" value="CAB4213225.1"/>
    <property type="molecule type" value="Genomic_DNA"/>
</dbReference>
<evidence type="ECO:0000313" key="7">
    <source>
        <dbReference type="EMBL" id="CAB4191795.1"/>
    </source>
</evidence>
<dbReference type="EMBL" id="LR796762">
    <property type="protein sequence ID" value="CAB4164789.1"/>
    <property type="molecule type" value="Genomic_DNA"/>
</dbReference>
<protein>
    <submittedName>
        <fullName evidence="9">Uncharacterized protein</fullName>
    </submittedName>
</protein>
<evidence type="ECO:0000313" key="4">
    <source>
        <dbReference type="EMBL" id="CAB4164789.1"/>
    </source>
</evidence>
<accession>A0A6J5SHW7</accession>